<evidence type="ECO:0000256" key="8">
    <source>
        <dbReference type="PROSITE-ProRule" id="PRU01026"/>
    </source>
</evidence>
<dbReference type="SUPFAM" id="SSF53335">
    <property type="entry name" value="S-adenosyl-L-methionine-dependent methyltransferases"/>
    <property type="match status" value="1"/>
</dbReference>
<keyword evidence="5 7" id="KW-0949">S-adenosyl-L-methionine</keyword>
<dbReference type="NCBIfam" id="TIGR00755">
    <property type="entry name" value="ksgA"/>
    <property type="match status" value="1"/>
</dbReference>
<feature type="binding site" evidence="7 8">
    <location>
        <position position="15"/>
    </location>
    <ligand>
        <name>S-adenosyl-L-methionine</name>
        <dbReference type="ChEBI" id="CHEBI:59789"/>
    </ligand>
</feature>
<feature type="binding site" evidence="7 8">
    <location>
        <position position="63"/>
    </location>
    <ligand>
        <name>S-adenosyl-L-methionine</name>
        <dbReference type="ChEBI" id="CHEBI:59789"/>
    </ligand>
</feature>
<dbReference type="PROSITE" id="PS01131">
    <property type="entry name" value="RRNA_A_DIMETH"/>
    <property type="match status" value="1"/>
</dbReference>
<feature type="binding site" evidence="7 8">
    <location>
        <position position="42"/>
    </location>
    <ligand>
        <name>S-adenosyl-L-methionine</name>
        <dbReference type="ChEBI" id="CHEBI:59789"/>
    </ligand>
</feature>
<keyword evidence="4 7" id="KW-0808">Transferase</keyword>
<evidence type="ECO:0000256" key="5">
    <source>
        <dbReference type="ARBA" id="ARBA00022691"/>
    </source>
</evidence>
<dbReference type="Pfam" id="PF00398">
    <property type="entry name" value="RrnaAD"/>
    <property type="match status" value="1"/>
</dbReference>
<sequence length="275" mass="30773">MTMERIRPKKALGQNFLTDRNVLARIVDAVELAPDDHVLEVGPGQGALTRLLAAQAASVVAVELDRQLVPLLRREFAANGTVEIVEADILRADLADLLRTRWSGHWKVAANLPYNISTPVLFQFMEHRHLFSRLVLMLQKEVGERLAAPPDCKEYGVLSVLCQLHFDIRREFLVKPGSFFPAPKVDSVVLRLVPLPEPRVAVRDEALFRRVVKAAFSQRRKTLWNCLKSAQFMAEEKQLRDVLAGCGIEPGRRGETLSLEEFARLANAVEAAVAP</sequence>
<reference evidence="10 11" key="1">
    <citation type="submission" date="2021-05" db="EMBL/GenBank/DDBJ databases">
        <title>The draft genome of Geobacter luticola JCM 17780.</title>
        <authorList>
            <person name="Xu Z."/>
            <person name="Masuda Y."/>
            <person name="Itoh H."/>
            <person name="Senoo K."/>
        </authorList>
    </citation>
    <scope>NUCLEOTIDE SEQUENCE [LARGE SCALE GENOMIC DNA]</scope>
    <source>
        <strain evidence="10 11">JCM 17780</strain>
    </source>
</reference>
<keyword evidence="6 7" id="KW-0694">RNA-binding</keyword>
<comment type="subcellular location">
    <subcellularLocation>
        <location evidence="7">Cytoplasm</location>
    </subcellularLocation>
</comment>
<dbReference type="EMBL" id="JAHCVK010000010">
    <property type="protein sequence ID" value="MBT0654391.1"/>
    <property type="molecule type" value="Genomic_DNA"/>
</dbReference>
<dbReference type="InterPro" id="IPR011530">
    <property type="entry name" value="rRNA_adenine_dimethylase"/>
</dbReference>
<feature type="binding site" evidence="7 8">
    <location>
        <position position="111"/>
    </location>
    <ligand>
        <name>S-adenosyl-L-methionine</name>
        <dbReference type="ChEBI" id="CHEBI:59789"/>
    </ligand>
</feature>
<keyword evidence="11" id="KW-1185">Reference proteome</keyword>
<organism evidence="10 11">
    <name type="scientific">Geomobilimonas luticola</name>
    <dbReference type="NCBI Taxonomy" id="1114878"/>
    <lineage>
        <taxon>Bacteria</taxon>
        <taxon>Pseudomonadati</taxon>
        <taxon>Thermodesulfobacteriota</taxon>
        <taxon>Desulfuromonadia</taxon>
        <taxon>Geobacterales</taxon>
        <taxon>Geobacteraceae</taxon>
        <taxon>Geomobilimonas</taxon>
    </lineage>
</organism>
<feature type="domain" description="Ribosomal RNA adenine methylase transferase N-terminal" evidence="9">
    <location>
        <begin position="22"/>
        <end position="196"/>
    </location>
</feature>
<evidence type="ECO:0000313" key="10">
    <source>
        <dbReference type="EMBL" id="MBT0654391.1"/>
    </source>
</evidence>
<dbReference type="PROSITE" id="PS51689">
    <property type="entry name" value="SAM_RNA_A_N6_MT"/>
    <property type="match status" value="1"/>
</dbReference>
<dbReference type="InterPro" id="IPR020596">
    <property type="entry name" value="rRNA_Ade_Mease_Trfase_CS"/>
</dbReference>
<evidence type="ECO:0000256" key="6">
    <source>
        <dbReference type="ARBA" id="ARBA00022884"/>
    </source>
</evidence>
<dbReference type="EC" id="2.1.1.182" evidence="7"/>
<dbReference type="InterPro" id="IPR029063">
    <property type="entry name" value="SAM-dependent_MTases_sf"/>
</dbReference>
<comment type="similarity">
    <text evidence="7">Belongs to the class I-like SAM-binding methyltransferase superfamily. rRNA adenine N(6)-methyltransferase family. RsmA subfamily.</text>
</comment>
<dbReference type="InterPro" id="IPR001737">
    <property type="entry name" value="KsgA/Erm"/>
</dbReference>
<evidence type="ECO:0000256" key="3">
    <source>
        <dbReference type="ARBA" id="ARBA00022603"/>
    </source>
</evidence>
<comment type="caution">
    <text evidence="10">The sequence shown here is derived from an EMBL/GenBank/DDBJ whole genome shotgun (WGS) entry which is preliminary data.</text>
</comment>
<evidence type="ECO:0000256" key="1">
    <source>
        <dbReference type="ARBA" id="ARBA00022490"/>
    </source>
</evidence>
<dbReference type="RefSeq" id="WP_214176400.1">
    <property type="nucleotide sequence ID" value="NZ_JAHCVK010000010.1"/>
</dbReference>
<dbReference type="Gene3D" id="3.40.50.150">
    <property type="entry name" value="Vaccinia Virus protein VP39"/>
    <property type="match status" value="1"/>
</dbReference>
<evidence type="ECO:0000259" key="9">
    <source>
        <dbReference type="SMART" id="SM00650"/>
    </source>
</evidence>
<evidence type="ECO:0000313" key="11">
    <source>
        <dbReference type="Proteomes" id="UP000756860"/>
    </source>
</evidence>
<protein>
    <recommendedName>
        <fullName evidence="7">Ribosomal RNA small subunit methyltransferase A</fullName>
        <ecNumber evidence="7">2.1.1.182</ecNumber>
    </recommendedName>
    <alternativeName>
        <fullName evidence="7">16S rRNA (adenine(1518)-N(6)/adenine(1519)-N(6))-dimethyltransferase</fullName>
    </alternativeName>
    <alternativeName>
        <fullName evidence="7">16S rRNA dimethyladenosine transferase</fullName>
    </alternativeName>
    <alternativeName>
        <fullName evidence="7">16S rRNA dimethylase</fullName>
    </alternativeName>
    <alternativeName>
        <fullName evidence="7">S-adenosylmethionine-6-N', N'-adenosyl(rRNA) dimethyltransferase</fullName>
    </alternativeName>
</protein>
<accession>A0ABS5SI59</accession>
<feature type="binding site" evidence="7 8">
    <location>
        <position position="88"/>
    </location>
    <ligand>
        <name>S-adenosyl-L-methionine</name>
        <dbReference type="ChEBI" id="CHEBI:59789"/>
    </ligand>
</feature>
<evidence type="ECO:0000256" key="4">
    <source>
        <dbReference type="ARBA" id="ARBA00022679"/>
    </source>
</evidence>
<dbReference type="SMART" id="SM00650">
    <property type="entry name" value="rADc"/>
    <property type="match status" value="1"/>
</dbReference>
<dbReference type="InterPro" id="IPR020598">
    <property type="entry name" value="rRNA_Ade_methylase_Trfase_N"/>
</dbReference>
<gene>
    <name evidence="7 10" type="primary">rsmA</name>
    <name evidence="7" type="synonym">ksgA</name>
    <name evidence="10" type="ORF">KI810_15125</name>
</gene>
<dbReference type="HAMAP" id="MF_00607">
    <property type="entry name" value="16SrRNA_methyltr_A"/>
    <property type="match status" value="1"/>
</dbReference>
<comment type="catalytic activity">
    <reaction evidence="7">
        <text>adenosine(1518)/adenosine(1519) in 16S rRNA + 4 S-adenosyl-L-methionine = N(6)-dimethyladenosine(1518)/N(6)-dimethyladenosine(1519) in 16S rRNA + 4 S-adenosyl-L-homocysteine + 4 H(+)</text>
        <dbReference type="Rhea" id="RHEA:19609"/>
        <dbReference type="Rhea" id="RHEA-COMP:10232"/>
        <dbReference type="Rhea" id="RHEA-COMP:10233"/>
        <dbReference type="ChEBI" id="CHEBI:15378"/>
        <dbReference type="ChEBI" id="CHEBI:57856"/>
        <dbReference type="ChEBI" id="CHEBI:59789"/>
        <dbReference type="ChEBI" id="CHEBI:74411"/>
        <dbReference type="ChEBI" id="CHEBI:74493"/>
        <dbReference type="EC" id="2.1.1.182"/>
    </reaction>
</comment>
<keyword evidence="2 7" id="KW-0698">rRNA processing</keyword>
<dbReference type="PANTHER" id="PTHR11727:SF7">
    <property type="entry name" value="DIMETHYLADENOSINE TRANSFERASE-RELATED"/>
    <property type="match status" value="1"/>
</dbReference>
<dbReference type="Proteomes" id="UP000756860">
    <property type="component" value="Unassembled WGS sequence"/>
</dbReference>
<dbReference type="GO" id="GO:0052908">
    <property type="term" value="F:16S rRNA (adenine(1518)-N(6)/adenine(1519)-N(6))-dimethyltransferase activity"/>
    <property type="evidence" value="ECO:0007669"/>
    <property type="project" value="UniProtKB-EC"/>
</dbReference>
<dbReference type="Gene3D" id="1.10.8.100">
    <property type="entry name" value="Ribosomal RNA adenine dimethylase-like, domain 2"/>
    <property type="match status" value="1"/>
</dbReference>
<comment type="function">
    <text evidence="7">Specifically dimethylates two adjacent adenosines (A1518 and A1519) in the loop of a conserved hairpin near the 3'-end of 16S rRNA in the 30S particle. May play a critical role in biogenesis of 30S subunits.</text>
</comment>
<evidence type="ECO:0000256" key="7">
    <source>
        <dbReference type="HAMAP-Rule" id="MF_00607"/>
    </source>
</evidence>
<evidence type="ECO:0000256" key="2">
    <source>
        <dbReference type="ARBA" id="ARBA00022552"/>
    </source>
</evidence>
<proteinExistence type="inferred from homology"/>
<keyword evidence="1 7" id="KW-0963">Cytoplasm</keyword>
<keyword evidence="3 7" id="KW-0489">Methyltransferase</keyword>
<name>A0ABS5SI59_9BACT</name>
<dbReference type="PANTHER" id="PTHR11727">
    <property type="entry name" value="DIMETHYLADENOSINE TRANSFERASE"/>
    <property type="match status" value="1"/>
</dbReference>
<dbReference type="InterPro" id="IPR023165">
    <property type="entry name" value="rRNA_Ade_diMease-like_C"/>
</dbReference>
<feature type="binding site" evidence="7 8">
    <location>
        <position position="17"/>
    </location>
    <ligand>
        <name>S-adenosyl-L-methionine</name>
        <dbReference type="ChEBI" id="CHEBI:59789"/>
    </ligand>
</feature>